<evidence type="ECO:0000313" key="4">
    <source>
        <dbReference type="Proteomes" id="UP000241769"/>
    </source>
</evidence>
<proteinExistence type="predicted"/>
<protein>
    <submittedName>
        <fullName evidence="3">Uncharacterized protein</fullName>
    </submittedName>
</protein>
<comment type="caution">
    <text evidence="3">The sequence shown here is derived from an EMBL/GenBank/DDBJ whole genome shotgun (WGS) entry which is preliminary data.</text>
</comment>
<dbReference type="EMBL" id="MDYQ01000206">
    <property type="protein sequence ID" value="PRP78897.1"/>
    <property type="molecule type" value="Genomic_DNA"/>
</dbReference>
<reference evidence="3 4" key="1">
    <citation type="journal article" date="2018" name="Genome Biol. Evol.">
        <title>Multiple Roots of Fruiting Body Formation in Amoebozoa.</title>
        <authorList>
            <person name="Hillmann F."/>
            <person name="Forbes G."/>
            <person name="Novohradska S."/>
            <person name="Ferling I."/>
            <person name="Riege K."/>
            <person name="Groth M."/>
            <person name="Westermann M."/>
            <person name="Marz M."/>
            <person name="Spaller T."/>
            <person name="Winckler T."/>
            <person name="Schaap P."/>
            <person name="Glockner G."/>
        </authorList>
    </citation>
    <scope>NUCLEOTIDE SEQUENCE [LARGE SCALE GENOMIC DNA]</scope>
    <source>
        <strain evidence="3 4">Jena</strain>
    </source>
</reference>
<evidence type="ECO:0000313" key="3">
    <source>
        <dbReference type="EMBL" id="PRP78897.1"/>
    </source>
</evidence>
<name>A0A2P6N4L8_9EUKA</name>
<keyword evidence="2" id="KW-1133">Transmembrane helix</keyword>
<dbReference type="Proteomes" id="UP000241769">
    <property type="component" value="Unassembled WGS sequence"/>
</dbReference>
<dbReference type="InParanoid" id="A0A2P6N4L8"/>
<feature type="transmembrane region" description="Helical" evidence="2">
    <location>
        <begin position="55"/>
        <end position="76"/>
    </location>
</feature>
<accession>A0A2P6N4L8</accession>
<feature type="compositionally biased region" description="Polar residues" evidence="1">
    <location>
        <begin position="220"/>
        <end position="229"/>
    </location>
</feature>
<keyword evidence="4" id="KW-1185">Reference proteome</keyword>
<dbReference type="AlphaFoldDB" id="A0A2P6N4L8"/>
<sequence>MWNNLGYGSLNGQDINASFNLWRVVTLVWAVTVLLMGVISFACAQEGEIDWPYELGVGSAGIFYAGLGFFGIVALLSKRSRTVQTYYSGVVVVMTAITIYYLYKTIVHDHKLLRPLLSTLGMAGVCALWTICNHTYLKVLKRKEQMASDDVETPNHQEMNTVRPISVVLSPAAQPPHHPVLPAHIQNAPTGYPQGNLSSPYPTGLQQQPQDYRFDHNPFNGRSNTSQVD</sequence>
<feature type="transmembrane region" description="Helical" evidence="2">
    <location>
        <begin position="21"/>
        <end position="43"/>
    </location>
</feature>
<evidence type="ECO:0000256" key="2">
    <source>
        <dbReference type="SAM" id="Phobius"/>
    </source>
</evidence>
<organism evidence="3 4">
    <name type="scientific">Planoprotostelium fungivorum</name>
    <dbReference type="NCBI Taxonomy" id="1890364"/>
    <lineage>
        <taxon>Eukaryota</taxon>
        <taxon>Amoebozoa</taxon>
        <taxon>Evosea</taxon>
        <taxon>Variosea</taxon>
        <taxon>Cavosteliida</taxon>
        <taxon>Cavosteliaceae</taxon>
        <taxon>Planoprotostelium</taxon>
    </lineage>
</organism>
<keyword evidence="2" id="KW-0812">Transmembrane</keyword>
<feature type="transmembrane region" description="Helical" evidence="2">
    <location>
        <begin position="115"/>
        <end position="137"/>
    </location>
</feature>
<keyword evidence="2" id="KW-0472">Membrane</keyword>
<gene>
    <name evidence="3" type="ORF">PROFUN_13336</name>
</gene>
<feature type="region of interest" description="Disordered" evidence="1">
    <location>
        <begin position="178"/>
        <end position="229"/>
    </location>
</feature>
<feature type="transmembrane region" description="Helical" evidence="2">
    <location>
        <begin position="85"/>
        <end position="103"/>
    </location>
</feature>
<evidence type="ECO:0000256" key="1">
    <source>
        <dbReference type="SAM" id="MobiDB-lite"/>
    </source>
</evidence>
<feature type="compositionally biased region" description="Polar residues" evidence="1">
    <location>
        <begin position="187"/>
        <end position="210"/>
    </location>
</feature>